<feature type="region of interest" description="Disordered" evidence="1">
    <location>
        <begin position="1"/>
        <end position="36"/>
    </location>
</feature>
<reference evidence="2 3" key="1">
    <citation type="submission" date="2020-08" db="EMBL/GenBank/DDBJ databases">
        <title>Sequencing the genomes of 1000 actinobacteria strains.</title>
        <authorList>
            <person name="Klenk H.-P."/>
        </authorList>
    </citation>
    <scope>NUCLEOTIDE SEQUENCE [LARGE SCALE GENOMIC DNA]</scope>
    <source>
        <strain evidence="2 3">DSM 102030</strain>
    </source>
</reference>
<evidence type="ECO:0000313" key="3">
    <source>
        <dbReference type="Proteomes" id="UP000523007"/>
    </source>
</evidence>
<dbReference type="InterPro" id="IPR010298">
    <property type="entry name" value="YacP-like"/>
</dbReference>
<keyword evidence="3" id="KW-1185">Reference proteome</keyword>
<protein>
    <submittedName>
        <fullName evidence="2">Putative RNA-binding protein with PIN domain/rubrerythrin</fullName>
    </submittedName>
</protein>
<dbReference type="Pfam" id="PF05991">
    <property type="entry name" value="NYN_YacP"/>
    <property type="match status" value="1"/>
</dbReference>
<feature type="region of interest" description="Disordered" evidence="1">
    <location>
        <begin position="205"/>
        <end position="227"/>
    </location>
</feature>
<sequence length="462" mass="50440">MNTDPDEADAHPGGPDAQGSGHGDGPAAGELHRPLPESVRSRVIEYGSDVLGGLPVSEVPPVLRRVAKFEPRRRARLAGPQIAAQLERDAQFRARIAERVERVWPELARELRDGAIPPAADPVSVAAAAYLLRPPGWPDIVERIHTELARSETAKEAEEAAETIADLRRQLAQVKRDQRAELDQARSELREHRRTIADLRRTIHAERQRAKKAEERAERAGQDAEDRVTALANQVNEIEAENRRLRNRLDASEAQLENSRRAARASRNADDARLRVLLDVLLGAAHGVRRELALPTSIESPADLVADERQQPAGGVPGQGLPDDDPGLVDHLLVLPRMHLLVDGYNVTKTGYGTLPLADQRERLVSALEGLASRTKAEITCVFDGADVSTPPGVPSTRRVRLLFSAPEETADELIIRLVGAEPPGRPIAVVTSDNEVVSAVRRAGARTVASTMLLRRLRNSG</sequence>
<dbReference type="AlphaFoldDB" id="A0A7W7RF27"/>
<accession>A0A7W7RF27</accession>
<dbReference type="Proteomes" id="UP000523007">
    <property type="component" value="Unassembled WGS sequence"/>
</dbReference>
<comment type="caution">
    <text evidence="2">The sequence shown here is derived from an EMBL/GenBank/DDBJ whole genome shotgun (WGS) entry which is preliminary data.</text>
</comment>
<dbReference type="PANTHER" id="PTHR34547">
    <property type="entry name" value="YACP-LIKE NYN DOMAIN PROTEIN"/>
    <property type="match status" value="1"/>
</dbReference>
<organism evidence="2 3">
    <name type="scientific">Lipingzhangella halophila</name>
    <dbReference type="NCBI Taxonomy" id="1783352"/>
    <lineage>
        <taxon>Bacteria</taxon>
        <taxon>Bacillati</taxon>
        <taxon>Actinomycetota</taxon>
        <taxon>Actinomycetes</taxon>
        <taxon>Streptosporangiales</taxon>
        <taxon>Nocardiopsidaceae</taxon>
        <taxon>Lipingzhangella</taxon>
    </lineage>
</organism>
<proteinExistence type="predicted"/>
<dbReference type="PANTHER" id="PTHR34547:SF1">
    <property type="entry name" value="YACP-LIKE NYN DOMAIN PROTEIN"/>
    <property type="match status" value="1"/>
</dbReference>
<dbReference type="RefSeq" id="WP_184576271.1">
    <property type="nucleotide sequence ID" value="NZ_JACHJT010000001.1"/>
</dbReference>
<evidence type="ECO:0000313" key="2">
    <source>
        <dbReference type="EMBL" id="MBB4930828.1"/>
    </source>
</evidence>
<name>A0A7W7RF27_9ACTN</name>
<dbReference type="EMBL" id="JACHJT010000001">
    <property type="protein sequence ID" value="MBB4930828.1"/>
    <property type="molecule type" value="Genomic_DNA"/>
</dbReference>
<gene>
    <name evidence="2" type="ORF">F4561_001648</name>
</gene>
<evidence type="ECO:0000256" key="1">
    <source>
        <dbReference type="SAM" id="MobiDB-lite"/>
    </source>
</evidence>